<organism evidence="1 2">
    <name type="scientific">Trifolium pratense</name>
    <name type="common">Red clover</name>
    <dbReference type="NCBI Taxonomy" id="57577"/>
    <lineage>
        <taxon>Eukaryota</taxon>
        <taxon>Viridiplantae</taxon>
        <taxon>Streptophyta</taxon>
        <taxon>Embryophyta</taxon>
        <taxon>Tracheophyta</taxon>
        <taxon>Spermatophyta</taxon>
        <taxon>Magnoliopsida</taxon>
        <taxon>eudicotyledons</taxon>
        <taxon>Gunneridae</taxon>
        <taxon>Pentapetalae</taxon>
        <taxon>rosids</taxon>
        <taxon>fabids</taxon>
        <taxon>Fabales</taxon>
        <taxon>Fabaceae</taxon>
        <taxon>Papilionoideae</taxon>
        <taxon>50 kb inversion clade</taxon>
        <taxon>NPAAA clade</taxon>
        <taxon>Hologalegina</taxon>
        <taxon>IRL clade</taxon>
        <taxon>Trifolieae</taxon>
        <taxon>Trifolium</taxon>
    </lineage>
</organism>
<proteinExistence type="predicted"/>
<dbReference type="EMBL" id="ASHM01153049">
    <property type="protein sequence ID" value="PNX63167.1"/>
    <property type="molecule type" value="Genomic_DNA"/>
</dbReference>
<reference evidence="1 2" key="2">
    <citation type="journal article" date="2017" name="Front. Plant Sci.">
        <title>Gene Classification and Mining of Molecular Markers Useful in Red Clover (Trifolium pratense) Breeding.</title>
        <authorList>
            <person name="Istvanek J."/>
            <person name="Dluhosova J."/>
            <person name="Dluhos P."/>
            <person name="Patkova L."/>
            <person name="Nedelnik J."/>
            <person name="Repkova J."/>
        </authorList>
    </citation>
    <scope>NUCLEOTIDE SEQUENCE [LARGE SCALE GENOMIC DNA]</scope>
    <source>
        <strain evidence="2">cv. Tatra</strain>
        <tissue evidence="1">Young leaves</tissue>
    </source>
</reference>
<evidence type="ECO:0000313" key="2">
    <source>
        <dbReference type="Proteomes" id="UP000236291"/>
    </source>
</evidence>
<evidence type="ECO:0000313" key="1">
    <source>
        <dbReference type="EMBL" id="PNX63167.1"/>
    </source>
</evidence>
<feature type="non-terminal residue" evidence="1">
    <location>
        <position position="1"/>
    </location>
</feature>
<accession>A0A2K3KA51</accession>
<gene>
    <name evidence="1" type="ORF">L195_g061493</name>
</gene>
<comment type="caution">
    <text evidence="1">The sequence shown here is derived from an EMBL/GenBank/DDBJ whole genome shotgun (WGS) entry which is preliminary data.</text>
</comment>
<protein>
    <submittedName>
        <fullName evidence="1">Uncharacterized protein</fullName>
    </submittedName>
</protein>
<name>A0A2K3KA51_TRIPR</name>
<reference evidence="1 2" key="1">
    <citation type="journal article" date="2014" name="Am. J. Bot.">
        <title>Genome assembly and annotation for red clover (Trifolium pratense; Fabaceae).</title>
        <authorList>
            <person name="Istvanek J."/>
            <person name="Jaros M."/>
            <person name="Krenek A."/>
            <person name="Repkova J."/>
        </authorList>
    </citation>
    <scope>NUCLEOTIDE SEQUENCE [LARGE SCALE GENOMIC DNA]</scope>
    <source>
        <strain evidence="2">cv. Tatra</strain>
        <tissue evidence="1">Young leaves</tissue>
    </source>
</reference>
<dbReference type="Proteomes" id="UP000236291">
    <property type="component" value="Unassembled WGS sequence"/>
</dbReference>
<dbReference type="AlphaFoldDB" id="A0A2K3KA51"/>
<sequence length="60" mass="6826">RNKIHGIKLQSGEWCTDPDLMKAEALSFFKDLFCTRQQVRTSNNEDDVATLDDLAVTEPL</sequence>